<sequence length="115" mass="12724">MTVSLCLTVYVCVGGYYEIPPMGQLLGLARAFRMSSIKEYGSPPYGTASDYPVAFIAQYMGWNPEKSIDRLNRNDIAVQSPNQSLADLARTNQTTIGRLLDIMRTDLAGGFHEEN</sequence>
<evidence type="ECO:0000313" key="1">
    <source>
        <dbReference type="EMBL" id="BBO81822.1"/>
    </source>
</evidence>
<dbReference type="AlphaFoldDB" id="A0A5K7ZI79"/>
<protein>
    <submittedName>
        <fullName evidence="1">Uncharacterized protein</fullName>
    </submittedName>
</protein>
<organism evidence="1 2">
    <name type="scientific">Desulfosarcina ovata subsp. sediminis</name>
    <dbReference type="NCBI Taxonomy" id="885957"/>
    <lineage>
        <taxon>Bacteria</taxon>
        <taxon>Pseudomonadati</taxon>
        <taxon>Thermodesulfobacteriota</taxon>
        <taxon>Desulfobacteria</taxon>
        <taxon>Desulfobacterales</taxon>
        <taxon>Desulfosarcinaceae</taxon>
        <taxon>Desulfosarcina</taxon>
    </lineage>
</organism>
<dbReference type="Proteomes" id="UP000425960">
    <property type="component" value="Chromosome"/>
</dbReference>
<evidence type="ECO:0000313" key="2">
    <source>
        <dbReference type="Proteomes" id="UP000425960"/>
    </source>
</evidence>
<reference evidence="1 2" key="1">
    <citation type="submission" date="2019-11" db="EMBL/GenBank/DDBJ databases">
        <title>Comparative genomics of hydrocarbon-degrading Desulfosarcina strains.</title>
        <authorList>
            <person name="Watanabe M."/>
            <person name="Kojima H."/>
            <person name="Fukui M."/>
        </authorList>
    </citation>
    <scope>NUCLEOTIDE SEQUENCE [LARGE SCALE GENOMIC DNA]</scope>
    <source>
        <strain evidence="1 2">28bB2T</strain>
    </source>
</reference>
<dbReference type="EMBL" id="AP021876">
    <property type="protein sequence ID" value="BBO81822.1"/>
    <property type="molecule type" value="Genomic_DNA"/>
</dbReference>
<name>A0A5K7ZI79_9BACT</name>
<accession>A0A5K7ZI79</accession>
<gene>
    <name evidence="1" type="ORF">DSCO28_23880</name>
</gene>
<dbReference type="KEGG" id="dov:DSCO28_23880"/>
<proteinExistence type="predicted"/>